<name>A0AAQ3L750_9BACT</name>
<evidence type="ECO:0000313" key="1">
    <source>
        <dbReference type="EMBL" id="WOO40251.1"/>
    </source>
</evidence>
<dbReference type="RefSeq" id="WP_317832407.1">
    <property type="nucleotide sequence ID" value="NZ_CP136920.1"/>
</dbReference>
<accession>A0AAQ3L750</accession>
<protein>
    <submittedName>
        <fullName evidence="1">Uncharacterized protein</fullName>
    </submittedName>
</protein>
<dbReference type="Proteomes" id="UP001304300">
    <property type="component" value="Chromosome"/>
</dbReference>
<gene>
    <name evidence="1" type="ORF">RZN69_16650</name>
</gene>
<dbReference type="AlphaFoldDB" id="A0AAQ3L750"/>
<organism evidence="1 2">
    <name type="scientific">Rubellicoccus peritrichatus</name>
    <dbReference type="NCBI Taxonomy" id="3080537"/>
    <lineage>
        <taxon>Bacteria</taxon>
        <taxon>Pseudomonadati</taxon>
        <taxon>Verrucomicrobiota</taxon>
        <taxon>Opitutia</taxon>
        <taxon>Puniceicoccales</taxon>
        <taxon>Cerasicoccaceae</taxon>
        <taxon>Rubellicoccus</taxon>
    </lineage>
</organism>
<dbReference type="KEGG" id="puo:RZN69_16650"/>
<keyword evidence="2" id="KW-1185">Reference proteome</keyword>
<sequence>MKEYKFEILPNDGADIYPILEALEEFEIAEQTSFDGKRFLEAIVEFAGQNYTKFKEAIMALAHANRIKEIVVRKGEKEVIVRSVRKEELQTVEEFISKALDNLE</sequence>
<reference evidence="1 2" key="1">
    <citation type="submission" date="2023-10" db="EMBL/GenBank/DDBJ databases">
        <title>Rubellicoccus peritrichatus gen. nov., sp. nov., isolated from an algae of coral reef tank.</title>
        <authorList>
            <person name="Luo J."/>
        </authorList>
    </citation>
    <scope>NUCLEOTIDE SEQUENCE [LARGE SCALE GENOMIC DNA]</scope>
    <source>
        <strain evidence="1 2">CR14</strain>
    </source>
</reference>
<evidence type="ECO:0000313" key="2">
    <source>
        <dbReference type="Proteomes" id="UP001304300"/>
    </source>
</evidence>
<dbReference type="EMBL" id="CP136920">
    <property type="protein sequence ID" value="WOO40251.1"/>
    <property type="molecule type" value="Genomic_DNA"/>
</dbReference>
<proteinExistence type="predicted"/>